<name>A0A183FAE6_HELPZ</name>
<dbReference type="AlphaFoldDB" id="A0A183FAE6"/>
<evidence type="ECO:0000313" key="1">
    <source>
        <dbReference type="EMBL" id="VDO31377.1"/>
    </source>
</evidence>
<dbReference type="Proteomes" id="UP000050761">
    <property type="component" value="Unassembled WGS sequence"/>
</dbReference>
<accession>A0A183FAE6</accession>
<accession>A0A3P7V9E5</accession>
<dbReference type="OrthoDB" id="5847583at2759"/>
<keyword evidence="2" id="KW-1185">Reference proteome</keyword>
<sequence>MDSKAMVNEIEEMNLRLAPIQPQHFKKVLLYDNAAPYRANVTTDKLAQLGCARMPHPLYSPIISLCD</sequence>
<reference evidence="1 2" key="1">
    <citation type="submission" date="2018-11" db="EMBL/GenBank/DDBJ databases">
        <authorList>
            <consortium name="Pathogen Informatics"/>
        </authorList>
    </citation>
    <scope>NUCLEOTIDE SEQUENCE [LARGE SCALE GENOMIC DNA]</scope>
</reference>
<dbReference type="EMBL" id="UZAH01006602">
    <property type="protein sequence ID" value="VDO31377.1"/>
    <property type="molecule type" value="Genomic_DNA"/>
</dbReference>
<dbReference type="InterPro" id="IPR036397">
    <property type="entry name" value="RNaseH_sf"/>
</dbReference>
<dbReference type="WBParaSite" id="HPBE_0000313801-mRNA-1">
    <property type="protein sequence ID" value="HPBE_0000313801-mRNA-1"/>
    <property type="gene ID" value="HPBE_0000313801"/>
</dbReference>
<dbReference type="Gene3D" id="3.30.420.10">
    <property type="entry name" value="Ribonuclease H-like superfamily/Ribonuclease H"/>
    <property type="match status" value="1"/>
</dbReference>
<reference evidence="3" key="2">
    <citation type="submission" date="2019-09" db="UniProtKB">
        <authorList>
            <consortium name="WormBaseParasite"/>
        </authorList>
    </citation>
    <scope>IDENTIFICATION</scope>
</reference>
<evidence type="ECO:0000313" key="2">
    <source>
        <dbReference type="Proteomes" id="UP000050761"/>
    </source>
</evidence>
<organism evidence="2 3">
    <name type="scientific">Heligmosomoides polygyrus</name>
    <name type="common">Parasitic roundworm</name>
    <dbReference type="NCBI Taxonomy" id="6339"/>
    <lineage>
        <taxon>Eukaryota</taxon>
        <taxon>Metazoa</taxon>
        <taxon>Ecdysozoa</taxon>
        <taxon>Nematoda</taxon>
        <taxon>Chromadorea</taxon>
        <taxon>Rhabditida</taxon>
        <taxon>Rhabditina</taxon>
        <taxon>Rhabditomorpha</taxon>
        <taxon>Strongyloidea</taxon>
        <taxon>Heligmosomidae</taxon>
        <taxon>Heligmosomoides</taxon>
    </lineage>
</organism>
<proteinExistence type="predicted"/>
<gene>
    <name evidence="1" type="ORF">HPBE_LOCUS3139</name>
</gene>
<dbReference type="GO" id="GO:0003676">
    <property type="term" value="F:nucleic acid binding"/>
    <property type="evidence" value="ECO:0007669"/>
    <property type="project" value="InterPro"/>
</dbReference>
<protein>
    <submittedName>
        <fullName evidence="3">DDE_3 domain-containing protein</fullName>
    </submittedName>
</protein>
<evidence type="ECO:0000313" key="3">
    <source>
        <dbReference type="WBParaSite" id="HPBE_0000313801-mRNA-1"/>
    </source>
</evidence>